<dbReference type="Gene3D" id="3.60.10.10">
    <property type="entry name" value="Endonuclease/exonuclease/phosphatase"/>
    <property type="match status" value="1"/>
</dbReference>
<feature type="region of interest" description="Disordered" evidence="1">
    <location>
        <begin position="222"/>
        <end position="322"/>
    </location>
</feature>
<evidence type="ECO:0000313" key="3">
    <source>
        <dbReference type="EMBL" id="SPC72952.1"/>
    </source>
</evidence>
<feature type="compositionally biased region" description="Low complexity" evidence="1">
    <location>
        <begin position="305"/>
        <end position="317"/>
    </location>
</feature>
<evidence type="ECO:0000256" key="1">
    <source>
        <dbReference type="SAM" id="MobiDB-lite"/>
    </source>
</evidence>
<feature type="compositionally biased region" description="Basic residues" evidence="1">
    <location>
        <begin position="249"/>
        <end position="269"/>
    </location>
</feature>
<dbReference type="AlphaFoldDB" id="A0A2N9EDU2"/>
<organism evidence="3">
    <name type="scientific">Fagus sylvatica</name>
    <name type="common">Beechnut</name>
    <dbReference type="NCBI Taxonomy" id="28930"/>
    <lineage>
        <taxon>Eukaryota</taxon>
        <taxon>Viridiplantae</taxon>
        <taxon>Streptophyta</taxon>
        <taxon>Embryophyta</taxon>
        <taxon>Tracheophyta</taxon>
        <taxon>Spermatophyta</taxon>
        <taxon>Magnoliopsida</taxon>
        <taxon>eudicotyledons</taxon>
        <taxon>Gunneridae</taxon>
        <taxon>Pentapetalae</taxon>
        <taxon>rosids</taxon>
        <taxon>fabids</taxon>
        <taxon>Fagales</taxon>
        <taxon>Fagaceae</taxon>
        <taxon>Fagus</taxon>
    </lineage>
</organism>
<evidence type="ECO:0000259" key="2">
    <source>
        <dbReference type="Pfam" id="PF13966"/>
    </source>
</evidence>
<dbReference type="SUPFAM" id="SSF56219">
    <property type="entry name" value="DNase I-like"/>
    <property type="match status" value="1"/>
</dbReference>
<dbReference type="PANTHER" id="PTHR36617:SF15">
    <property type="entry name" value="REVERSE TRANSCRIPTASE ZINC-BINDING DOMAIN-CONTAINING PROTEIN"/>
    <property type="match status" value="1"/>
</dbReference>
<sequence length="1216" mass="134923">MGGSRFLFIESKTFEFLIEGGGVPRVRINEMGRDIVRSVVMGRECAKRVAVAIDDLVSKPNSESFVRSFRVGDIVLLLQHCSSSKGNYISIQEINRGGHKGAIIIPKGRNGGGWCGFGLELCRQAFTEVKHGDMGPKFVSVEQRKNVARPVKGKGLYAAAVSSTAISAGAVKGKQTEIIPGDIPKIVSGADLGTIQLSLNVQIERGLDGVWGVKHAHVVGPTQGPAASLSKPNLGLSSKLSAEPNGPRMRTRFQKPKKIKVVWRPKSISKPKPIQTQPGSSPTVSKQNNLKRNALTSQLPTPETASCSASPSCSVSPKPATLSDTGVTALVPHPGKVVKRTWGSSSDWVLELRDGRRLSILVSLLRPYLGEFQESAPAVPGGLRELVCAGDVSGLSDVFSGDESENEGGGMKGSVILGETGVDVAGSSELGEAKSVSSPLDWVLGKYHLFGKFVGASYEGCEEEVLALLKSIDSRRTNIISGGEVSDKPGKSGRKGSKELKALETKIKLVSRRLVRNLWGIHHVDWMFLGSVGASGGILLMCDRRVVAKIDETVRDFSVSCRFKGVIDQFEWAFSRVYGPQIDRERFTWSNNRTDVSMSRIDRFLYSTDWEDHFPAIHRKHLPRLLSDHDPIILECGDFSRGTPSFILARKLRALKLDLKKWNEEVFGNVQNKRRQAMFDLNMLDGEAELPNSHRKYNSISSLMINGVLSTDKEAISTGITQFYQDLYQEGGSRRPMLDGLEFSMISTEDSDWLGRPFEEEEVLGVIQGAFHVSGSFEKSLNATFLALIPKKVEAVEVKEFRPISLVSGLYKILAKNLANRLSWLVLPKIISTSQNAFVRGRQILDSVLIASECLDSRLKQGKPGVLCKLNVEKAYDHAVSKLKINLDKSETVLVGEVPNLEVCEPVQYGGLGVKDLQRFNRALLGKWLWRFGMEKDALWLQVVAAKYGSNWGGWCTKEVRDSHGVSLWKSIHQGWPSFSNHLFHLVGDGSRVKFWHDRWCGGTPLKEAYPELFSIALDRNVSIAALMSHINDLLYSNPVQGRGEDKLSWGSPVSKAFTVKSSYRYLSSPSPRTFPWKCVRKSKVPSRVAFFSWTAALGKILNIDNLRKRDLILVDWCCLCRESGESPDHILLHHKLARELWDLVFVLFGVQWVMPRTVLDLLSCWQGSSGSSRTSMVLRVVPHYVFWCVWRERNARHFEDTETSILEMKSSFFQL</sequence>
<dbReference type="Pfam" id="PF13966">
    <property type="entry name" value="zf-RVT"/>
    <property type="match status" value="1"/>
</dbReference>
<dbReference type="InterPro" id="IPR026960">
    <property type="entry name" value="RVT-Znf"/>
</dbReference>
<proteinExistence type="predicted"/>
<reference evidence="3" key="1">
    <citation type="submission" date="2018-02" db="EMBL/GenBank/DDBJ databases">
        <authorList>
            <person name="Cohen D.B."/>
            <person name="Kent A.D."/>
        </authorList>
    </citation>
    <scope>NUCLEOTIDE SEQUENCE</scope>
</reference>
<dbReference type="EMBL" id="OIVN01000033">
    <property type="protein sequence ID" value="SPC72952.1"/>
    <property type="molecule type" value="Genomic_DNA"/>
</dbReference>
<feature type="domain" description="Reverse transcriptase zinc-binding" evidence="2">
    <location>
        <begin position="1058"/>
        <end position="1142"/>
    </location>
</feature>
<name>A0A2N9EDU2_FAGSY</name>
<feature type="compositionally biased region" description="Polar residues" evidence="1">
    <location>
        <begin position="274"/>
        <end position="304"/>
    </location>
</feature>
<dbReference type="PANTHER" id="PTHR36617">
    <property type="entry name" value="PROTEIN, PUTATIVE-RELATED"/>
    <property type="match status" value="1"/>
</dbReference>
<accession>A0A2N9EDU2</accession>
<protein>
    <recommendedName>
        <fullName evidence="2">Reverse transcriptase zinc-binding domain-containing protein</fullName>
    </recommendedName>
</protein>
<gene>
    <name evidence="3" type="ORF">FSB_LOCUS834</name>
</gene>
<dbReference type="InterPro" id="IPR036691">
    <property type="entry name" value="Endo/exonu/phosph_ase_sf"/>
</dbReference>